<evidence type="ECO:0008006" key="3">
    <source>
        <dbReference type="Google" id="ProtNLM"/>
    </source>
</evidence>
<gene>
    <name evidence="1" type="ORF">EUX98_g8473</name>
</gene>
<dbReference type="EMBL" id="SGPM01000468">
    <property type="protein sequence ID" value="THH20976.1"/>
    <property type="molecule type" value="Genomic_DNA"/>
</dbReference>
<protein>
    <recommendedName>
        <fullName evidence="3">F-box domain-containing protein</fullName>
    </recommendedName>
</protein>
<reference evidence="1 2" key="1">
    <citation type="submission" date="2019-02" db="EMBL/GenBank/DDBJ databases">
        <title>Genome sequencing of the rare red list fungi Antrodiella citrinella (Flaviporus citrinellus).</title>
        <authorList>
            <person name="Buettner E."/>
            <person name="Kellner H."/>
        </authorList>
    </citation>
    <scope>NUCLEOTIDE SEQUENCE [LARGE SCALE GENOMIC DNA]</scope>
    <source>
        <strain evidence="1 2">DSM 108506</strain>
    </source>
</reference>
<dbReference type="OrthoDB" id="3256525at2759"/>
<dbReference type="Proteomes" id="UP000308730">
    <property type="component" value="Unassembled WGS sequence"/>
</dbReference>
<proteinExistence type="predicted"/>
<name>A0A4S4M6R6_9APHY</name>
<accession>A0A4S4M6R6</accession>
<comment type="caution">
    <text evidence="1">The sequence shown here is derived from an EMBL/GenBank/DDBJ whole genome shotgun (WGS) entry which is preliminary data.</text>
</comment>
<dbReference type="AlphaFoldDB" id="A0A4S4M6R6"/>
<evidence type="ECO:0000313" key="1">
    <source>
        <dbReference type="EMBL" id="THH20976.1"/>
    </source>
</evidence>
<dbReference type="SUPFAM" id="SSF52047">
    <property type="entry name" value="RNI-like"/>
    <property type="match status" value="1"/>
</dbReference>
<dbReference type="InterPro" id="IPR032675">
    <property type="entry name" value="LRR_dom_sf"/>
</dbReference>
<evidence type="ECO:0000313" key="2">
    <source>
        <dbReference type="Proteomes" id="UP000308730"/>
    </source>
</evidence>
<sequence length="395" mass="44771">MVEFFLPPELWLIIFRHATVTRFTASLSSTTYIPFLSISESIVIDEALQTKYVIIRVCRLWRDLAIDLLYEDVVVLREYATGLRGALEDHAATDIGHRSRVRRVCLPYSSTVPQMATAYPTDVLGILKDCPSLEVLVRPNLIYGSRGEAQLFEYQAEECPPLNSLKRVDWSHRNDAARTGGINSLADVLLAAPNVTFLSIEGQVGLNLMRPNSTVVLNALTTLHFRHVNMLFTLLITKWQLPSLRHIILDGCTDIYMLQSIAQSFGHQIQTLELGKSLKFYANDALHPVLESCPVLEEISYYVCFTKVPDSLPKPHRSLHTVRLHSAINLLLLVDEDMYWSHVDAHFHTFCSTTSYPTLSRVVLYGSWSPILDHLQNLPGMQKLKKRGCIVEVFH</sequence>
<keyword evidence="2" id="KW-1185">Reference proteome</keyword>
<organism evidence="1 2">
    <name type="scientific">Antrodiella citrinella</name>
    <dbReference type="NCBI Taxonomy" id="2447956"/>
    <lineage>
        <taxon>Eukaryota</taxon>
        <taxon>Fungi</taxon>
        <taxon>Dikarya</taxon>
        <taxon>Basidiomycota</taxon>
        <taxon>Agaricomycotina</taxon>
        <taxon>Agaricomycetes</taxon>
        <taxon>Polyporales</taxon>
        <taxon>Steccherinaceae</taxon>
        <taxon>Antrodiella</taxon>
    </lineage>
</organism>
<dbReference type="Gene3D" id="3.80.10.10">
    <property type="entry name" value="Ribonuclease Inhibitor"/>
    <property type="match status" value="1"/>
</dbReference>